<organism evidence="2 3">
    <name type="scientific">Mycolicibacterium arseniciresistens</name>
    <dbReference type="NCBI Taxonomy" id="3062257"/>
    <lineage>
        <taxon>Bacteria</taxon>
        <taxon>Bacillati</taxon>
        <taxon>Actinomycetota</taxon>
        <taxon>Actinomycetes</taxon>
        <taxon>Mycobacteriales</taxon>
        <taxon>Mycobacteriaceae</taxon>
        <taxon>Mycolicibacterium</taxon>
    </lineage>
</organism>
<feature type="region of interest" description="Disordered" evidence="1">
    <location>
        <begin position="51"/>
        <end position="74"/>
    </location>
</feature>
<comment type="caution">
    <text evidence="2">The sequence shown here is derived from an EMBL/GenBank/DDBJ whole genome shotgun (WGS) entry which is preliminary data.</text>
</comment>
<evidence type="ECO:0000256" key="1">
    <source>
        <dbReference type="SAM" id="MobiDB-lite"/>
    </source>
</evidence>
<gene>
    <name evidence="2" type="ORF">Q2100_31510</name>
</gene>
<feature type="non-terminal residue" evidence="2">
    <location>
        <position position="1"/>
    </location>
</feature>
<protein>
    <submittedName>
        <fullName evidence="2">Luciferase</fullName>
    </submittedName>
</protein>
<evidence type="ECO:0000313" key="3">
    <source>
        <dbReference type="Proteomes" id="UP001168823"/>
    </source>
</evidence>
<accession>A0ABT8UR93</accession>
<reference evidence="2" key="1">
    <citation type="submission" date="2023-07" db="EMBL/GenBank/DDBJ databases">
        <title>Mycolicibacterium sp. nov., a novel bacterial species.</title>
        <authorList>
            <person name="Cao Y."/>
        </authorList>
    </citation>
    <scope>NUCLEOTIDE SEQUENCE</scope>
    <source>
        <strain evidence="2">KC 300</strain>
    </source>
</reference>
<evidence type="ECO:0000313" key="2">
    <source>
        <dbReference type="EMBL" id="MDO3640310.1"/>
    </source>
</evidence>
<dbReference type="EMBL" id="JAUMSQ010000564">
    <property type="protein sequence ID" value="MDO3640310.1"/>
    <property type="molecule type" value="Genomic_DNA"/>
</dbReference>
<sequence>LSRTAGAVGVLLRLTARTLGPALDDVSDARRRGQLVVARGTTLRERLNLPAPALPDLTSHRPAFAGAPQPGGRL</sequence>
<proteinExistence type="predicted"/>
<dbReference type="Proteomes" id="UP001168823">
    <property type="component" value="Unassembled WGS sequence"/>
</dbReference>
<keyword evidence="3" id="KW-1185">Reference proteome</keyword>
<name>A0ABT8UR93_9MYCO</name>